<dbReference type="PANTHER" id="PTHR33390:SF1">
    <property type="entry name" value="STRESS UP-REGULATED NOD 19 PROTEIN"/>
    <property type="match status" value="1"/>
</dbReference>
<keyword evidence="3" id="KW-1185">Reference proteome</keyword>
<dbReference type="Proteomes" id="UP000825729">
    <property type="component" value="Unassembled WGS sequence"/>
</dbReference>
<organism evidence="2 3">
    <name type="scientific">Aristolochia fimbriata</name>
    <name type="common">White veined hardy Dutchman's pipe vine</name>
    <dbReference type="NCBI Taxonomy" id="158543"/>
    <lineage>
        <taxon>Eukaryota</taxon>
        <taxon>Viridiplantae</taxon>
        <taxon>Streptophyta</taxon>
        <taxon>Embryophyta</taxon>
        <taxon>Tracheophyta</taxon>
        <taxon>Spermatophyta</taxon>
        <taxon>Magnoliopsida</taxon>
        <taxon>Magnoliidae</taxon>
        <taxon>Piperales</taxon>
        <taxon>Aristolochiaceae</taxon>
        <taxon>Aristolochia</taxon>
    </lineage>
</organism>
<keyword evidence="1" id="KW-0812">Transmembrane</keyword>
<evidence type="ECO:0000256" key="1">
    <source>
        <dbReference type="SAM" id="Phobius"/>
    </source>
</evidence>
<name>A0AAV7EEX6_ARIFI</name>
<dbReference type="EMBL" id="JAINDJ010000005">
    <property type="protein sequence ID" value="KAG9447298.1"/>
    <property type="molecule type" value="Genomic_DNA"/>
</dbReference>
<gene>
    <name evidence="2" type="ORF">H6P81_013426</name>
</gene>
<comment type="caution">
    <text evidence="2">The sequence shown here is derived from an EMBL/GenBank/DDBJ whole genome shotgun (WGS) entry which is preliminary data.</text>
</comment>
<evidence type="ECO:0000313" key="3">
    <source>
        <dbReference type="Proteomes" id="UP000825729"/>
    </source>
</evidence>
<proteinExistence type="predicted"/>
<dbReference type="PANTHER" id="PTHR33390">
    <property type="entry name" value="STRESS UP-REGULATED NOD 19 PROTEIN"/>
    <property type="match status" value="1"/>
</dbReference>
<keyword evidence="1" id="KW-1133">Transmembrane helix</keyword>
<sequence length="552" mass="61581">MNQTEDDEALSSQQRPRKVNLKSYGSKGLEVVNLKDVSPMVGSDDETQDPTSVSLTIETADFVFRYKDGGALVSDEEVMVICKRSLCTKRRRRKMKRCSLWMTFLSVIILSTVYVSAAQPVIIDENGWKSSVFLSPPFTLGPGSVLNKFYYDINFPRGHIALKGFDAEIVDELGNSIPLHETYIHHWLIVRYYSLVSSNEDLDQNIQKHIVAGNSGVCPGNILAQHFGLGSETRRTLTKVPDPYGIEIGNPAEIPDGYEEMWLLNVHAIDTRGVVDRMGCTECRCSLYNVTVDEYNRPLEKNYTGGLRCCHDQTQCKLRDGFEGVSRKLYLKYTVRWVDWDDSVVPVRIYIFDVTDSGKRTNSTKENMRLGCKVEYEVAGCREEASNIAKCVHNKKTNLPIPRGGELVYGVAHQHWGGVGSSLYGQSGQLLCSSNPIYGDGEEPGNEADYIVGMSTCYPKPGSVRIADGEILTLESKYNSSQMHTGVMGLFYILVADQPPLRLADYSISQAQADTRFPSYIWALVLAGIVVTVGIAVGYLRKNASTKDYRPM</sequence>
<accession>A0AAV7EEX6</accession>
<feature type="transmembrane region" description="Helical" evidence="1">
    <location>
        <begin position="98"/>
        <end position="117"/>
    </location>
</feature>
<reference evidence="2 3" key="1">
    <citation type="submission" date="2021-07" db="EMBL/GenBank/DDBJ databases">
        <title>The Aristolochia fimbriata genome: insights into angiosperm evolution, floral development and chemical biosynthesis.</title>
        <authorList>
            <person name="Jiao Y."/>
        </authorList>
    </citation>
    <scope>NUCLEOTIDE SEQUENCE [LARGE SCALE GENOMIC DNA]</scope>
    <source>
        <strain evidence="2">IBCAS-2021</strain>
        <tissue evidence="2">Leaf</tissue>
    </source>
</reference>
<evidence type="ECO:0008006" key="4">
    <source>
        <dbReference type="Google" id="ProtNLM"/>
    </source>
</evidence>
<evidence type="ECO:0000313" key="2">
    <source>
        <dbReference type="EMBL" id="KAG9447298.1"/>
    </source>
</evidence>
<dbReference type="Pfam" id="PF07712">
    <property type="entry name" value="SURNod19"/>
    <property type="match status" value="1"/>
</dbReference>
<keyword evidence="1" id="KW-0472">Membrane</keyword>
<protein>
    <recommendedName>
        <fullName evidence="4">Stress up-regulated Nod 19</fullName>
    </recommendedName>
</protein>
<dbReference type="InterPro" id="IPR011692">
    <property type="entry name" value="Stress_up-reg_Nod19"/>
</dbReference>
<dbReference type="AlphaFoldDB" id="A0AAV7EEX6"/>
<feature type="transmembrane region" description="Helical" evidence="1">
    <location>
        <begin position="520"/>
        <end position="540"/>
    </location>
</feature>